<gene>
    <name evidence="1" type="ORF">OLW01_06750</name>
</gene>
<keyword evidence="2" id="KW-1185">Reference proteome</keyword>
<accession>A0ABY7AS48</accession>
<protein>
    <submittedName>
        <fullName evidence="1">DUF1365 domain-containing protein</fullName>
    </submittedName>
</protein>
<dbReference type="PANTHER" id="PTHR33973">
    <property type="entry name" value="OS07G0153300 PROTEIN"/>
    <property type="match status" value="1"/>
</dbReference>
<sequence length="263" mass="31119">MTKQIGASFHGFNSAIYQGTTYHKRFTPKIHAFSYPIYFLWLDLDEIPLLHQNIKYLSSKKYSIASFNEADYQPDDFANIDQPELMFKQTLKQNMINKAYSLGEKAQIDQVFLLGQIRTWGLYFSPVNFYYLYQQGRLISILAQVSNTPWNEKHYYLVPFQANTYICDKEFHVSPFNNLDMQYAWKTSEPSQNLNLHIENIKDGKLFHAGISLKRQALNNKNFNRLLIKFPWMCVKTIFAIYWQAVKLWLKGIPFYGYVEHKK</sequence>
<dbReference type="PANTHER" id="PTHR33973:SF4">
    <property type="entry name" value="OS07G0153300 PROTEIN"/>
    <property type="match status" value="1"/>
</dbReference>
<reference evidence="1" key="1">
    <citation type="submission" date="2022-10" db="EMBL/GenBank/DDBJ databases">
        <title>Catenovulum adriacola sp. nov. isolated in the Harbour of Susak.</title>
        <authorList>
            <person name="Schoch T."/>
            <person name="Reich S.J."/>
            <person name="Stoeferle S."/>
            <person name="Flaiz M."/>
            <person name="Kazda M."/>
            <person name="Riedel C.U."/>
            <person name="Duerre P."/>
        </authorList>
    </citation>
    <scope>NUCLEOTIDE SEQUENCE</scope>
    <source>
        <strain evidence="1">TS8</strain>
    </source>
</reference>
<evidence type="ECO:0000313" key="2">
    <source>
        <dbReference type="Proteomes" id="UP001163726"/>
    </source>
</evidence>
<dbReference type="RefSeq" id="WP_268076014.1">
    <property type="nucleotide sequence ID" value="NZ_CP109965.1"/>
</dbReference>
<name>A0ABY7AS48_9ALTE</name>
<dbReference type="Pfam" id="PF07103">
    <property type="entry name" value="DUF1365"/>
    <property type="match status" value="1"/>
</dbReference>
<evidence type="ECO:0000313" key="1">
    <source>
        <dbReference type="EMBL" id="WAJ71491.1"/>
    </source>
</evidence>
<organism evidence="1 2">
    <name type="scientific">Catenovulum adriaticum</name>
    <dbReference type="NCBI Taxonomy" id="2984846"/>
    <lineage>
        <taxon>Bacteria</taxon>
        <taxon>Pseudomonadati</taxon>
        <taxon>Pseudomonadota</taxon>
        <taxon>Gammaproteobacteria</taxon>
        <taxon>Alteromonadales</taxon>
        <taxon>Alteromonadaceae</taxon>
        <taxon>Catenovulum</taxon>
    </lineage>
</organism>
<dbReference type="Proteomes" id="UP001163726">
    <property type="component" value="Chromosome"/>
</dbReference>
<dbReference type="InterPro" id="IPR010775">
    <property type="entry name" value="DUF1365"/>
</dbReference>
<dbReference type="EMBL" id="CP109965">
    <property type="protein sequence ID" value="WAJ71491.1"/>
    <property type="molecule type" value="Genomic_DNA"/>
</dbReference>
<proteinExistence type="predicted"/>